<sequence length="180" mass="19647">MSSLLWTIDPDGENIVANSNFRAANANAEKLRKNTSLHGIDIASMQQFIDQLVPTYTKPRTPKGFPPSIVRVGFFPRLTCLESFGLPHDMEAEKPISRQAGAICYGRGEYDESEQGRANAHVGLYQVHNYLNARTASMLVARDLPDIGTETSGRSQIVVTRAIAAPTITRGLAELGTSVM</sequence>
<name>A0A1D2JFE4_PARBR</name>
<proteinExistence type="predicted"/>
<dbReference type="EMBL" id="LZYO01000128">
    <property type="protein sequence ID" value="ODH30043.1"/>
    <property type="molecule type" value="Genomic_DNA"/>
</dbReference>
<gene>
    <name evidence="1" type="ORF">ACO22_03643</name>
</gene>
<accession>A0A1D2JFE4</accession>
<evidence type="ECO:0000313" key="2">
    <source>
        <dbReference type="Proteomes" id="UP000242814"/>
    </source>
</evidence>
<reference evidence="1 2" key="1">
    <citation type="submission" date="2016-06" db="EMBL/GenBank/DDBJ databases">
        <authorList>
            <person name="Kjaerup R.B."/>
            <person name="Dalgaard T.S."/>
            <person name="Juul-Madsen H.R."/>
        </authorList>
    </citation>
    <scope>NUCLEOTIDE SEQUENCE [LARGE SCALE GENOMIC DNA]</scope>
    <source>
        <strain evidence="1 2">Pb300</strain>
    </source>
</reference>
<organism evidence="1 2">
    <name type="scientific">Paracoccidioides brasiliensis</name>
    <dbReference type="NCBI Taxonomy" id="121759"/>
    <lineage>
        <taxon>Eukaryota</taxon>
        <taxon>Fungi</taxon>
        <taxon>Dikarya</taxon>
        <taxon>Ascomycota</taxon>
        <taxon>Pezizomycotina</taxon>
        <taxon>Eurotiomycetes</taxon>
        <taxon>Eurotiomycetidae</taxon>
        <taxon>Onygenales</taxon>
        <taxon>Ajellomycetaceae</taxon>
        <taxon>Paracoccidioides</taxon>
    </lineage>
</organism>
<dbReference type="VEuPathDB" id="FungiDB:PADG_00156"/>
<evidence type="ECO:0000313" key="1">
    <source>
        <dbReference type="EMBL" id="ODH30043.1"/>
    </source>
</evidence>
<protein>
    <submittedName>
        <fullName evidence="1">Uncharacterized protein</fullName>
    </submittedName>
</protein>
<comment type="caution">
    <text evidence="1">The sequence shown here is derived from an EMBL/GenBank/DDBJ whole genome shotgun (WGS) entry which is preliminary data.</text>
</comment>
<dbReference type="VEuPathDB" id="FungiDB:PABG_03671"/>
<dbReference type="AlphaFoldDB" id="A0A1D2JFE4"/>
<dbReference type="Proteomes" id="UP000242814">
    <property type="component" value="Unassembled WGS sequence"/>
</dbReference>